<reference evidence="4" key="1">
    <citation type="submission" date="2025-08" db="UniProtKB">
        <authorList>
            <consortium name="RefSeq"/>
        </authorList>
    </citation>
    <scope>IDENTIFICATION</scope>
    <source>
        <strain evidence="4">MV-25-SWS-2005</strain>
        <tissue evidence="4">Whole body</tissue>
    </source>
</reference>
<dbReference type="InterPro" id="IPR039662">
    <property type="entry name" value="Cohesin_Scc3/SA"/>
</dbReference>
<dbReference type="Pfam" id="PF24571">
    <property type="entry name" value="HEAT_SCC3-SA"/>
    <property type="match status" value="1"/>
</dbReference>
<dbReference type="InterPro" id="IPR016024">
    <property type="entry name" value="ARM-type_fold"/>
</dbReference>
<dbReference type="GO" id="GO:0008278">
    <property type="term" value="C:cohesin complex"/>
    <property type="evidence" value="ECO:0007669"/>
    <property type="project" value="TreeGrafter"/>
</dbReference>
<evidence type="ECO:0000256" key="1">
    <source>
        <dbReference type="ARBA" id="ARBA00005486"/>
    </source>
</evidence>
<dbReference type="Pfam" id="PF21581">
    <property type="entry name" value="SCD"/>
    <property type="match status" value="1"/>
</dbReference>
<dbReference type="GO" id="GO:0007062">
    <property type="term" value="P:sister chromatid cohesion"/>
    <property type="evidence" value="ECO:0007669"/>
    <property type="project" value="UniProtKB-ARBA"/>
</dbReference>
<evidence type="ECO:0000259" key="2">
    <source>
        <dbReference type="PROSITE" id="PS51425"/>
    </source>
</evidence>
<proteinExistence type="inferred from homology"/>
<keyword evidence="3" id="KW-1185">Reference proteome</keyword>
<evidence type="ECO:0000313" key="3">
    <source>
        <dbReference type="Proteomes" id="UP000001819"/>
    </source>
</evidence>
<dbReference type="Proteomes" id="UP000001819">
    <property type="component" value="Chromosome X"/>
</dbReference>
<dbReference type="KEGG" id="dpo:4814100"/>
<dbReference type="ExpressionAtlas" id="A0A6I8W7L4">
    <property type="expression patterns" value="baseline"/>
</dbReference>
<dbReference type="AlphaFoldDB" id="A0A6I8W7L4"/>
<dbReference type="InParanoid" id="A0A6I8W7L4"/>
<dbReference type="InterPro" id="IPR020839">
    <property type="entry name" value="SCD"/>
</dbReference>
<dbReference type="GO" id="GO:0005634">
    <property type="term" value="C:nucleus"/>
    <property type="evidence" value="ECO:0007669"/>
    <property type="project" value="TreeGrafter"/>
</dbReference>
<dbReference type="RefSeq" id="XP_033238624.1">
    <property type="nucleotide sequence ID" value="XM_033382733.1"/>
</dbReference>
<dbReference type="FunCoup" id="A0A6I8W7L4">
    <property type="interactions" value="84"/>
</dbReference>
<dbReference type="InterPro" id="IPR056396">
    <property type="entry name" value="HEAT_SCC3-SA"/>
</dbReference>
<dbReference type="GO" id="GO:0000785">
    <property type="term" value="C:chromatin"/>
    <property type="evidence" value="ECO:0007669"/>
    <property type="project" value="TreeGrafter"/>
</dbReference>
<comment type="similarity">
    <text evidence="1">Belongs to the SCC3 family.</text>
</comment>
<evidence type="ECO:0000313" key="4">
    <source>
        <dbReference type="RefSeq" id="XP_033238624.1"/>
    </source>
</evidence>
<dbReference type="PROSITE" id="PS51425">
    <property type="entry name" value="SCD"/>
    <property type="match status" value="1"/>
</dbReference>
<dbReference type="Pfam" id="PF08514">
    <property type="entry name" value="STAG"/>
    <property type="match status" value="1"/>
</dbReference>
<dbReference type="GO" id="GO:0003682">
    <property type="term" value="F:chromatin binding"/>
    <property type="evidence" value="ECO:0007669"/>
    <property type="project" value="TreeGrafter"/>
</dbReference>
<organism evidence="3 4">
    <name type="scientific">Drosophila pseudoobscura pseudoobscura</name>
    <name type="common">Fruit fly</name>
    <dbReference type="NCBI Taxonomy" id="46245"/>
    <lineage>
        <taxon>Eukaryota</taxon>
        <taxon>Metazoa</taxon>
        <taxon>Ecdysozoa</taxon>
        <taxon>Arthropoda</taxon>
        <taxon>Hexapoda</taxon>
        <taxon>Insecta</taxon>
        <taxon>Pterygota</taxon>
        <taxon>Neoptera</taxon>
        <taxon>Endopterygota</taxon>
        <taxon>Diptera</taxon>
        <taxon>Brachycera</taxon>
        <taxon>Muscomorpha</taxon>
        <taxon>Ephydroidea</taxon>
        <taxon>Drosophilidae</taxon>
        <taxon>Drosophila</taxon>
        <taxon>Sophophora</taxon>
    </lineage>
</organism>
<dbReference type="PANTHER" id="PTHR11199">
    <property type="entry name" value="STROMAL ANTIGEN"/>
    <property type="match status" value="1"/>
</dbReference>
<accession>A0A6I8W7L4</accession>
<feature type="domain" description="SCD" evidence="2">
    <location>
        <begin position="219"/>
        <end position="308"/>
    </location>
</feature>
<dbReference type="PANTHER" id="PTHR11199:SF0">
    <property type="entry name" value="LD34181P-RELATED"/>
    <property type="match status" value="1"/>
</dbReference>
<gene>
    <name evidence="4" type="primary">SA2</name>
</gene>
<name>A0A6I8W7L4_DROPS</name>
<sequence>MSAEDLDAIEYLESNEDATDADLDDEIIFLDEPQEEDHEGEQDEEGAPWRGKGLLFRVMQKRNNQEANAAEWLELYDKCPSSALVRLMQLVVDASGNLYQIPPETKAPFQYGDILLTARQGLRRTSRSYSLYWRNGSTTARLSSFVRCLVKALDAKGHAGNVLKEFSAFVLVLSESEVRSFRYAGTLVGLKVMTGMLAADAVRATDLATIWNEMLGQLFVVRRLDIADSIRCLCCTELALWLATYPAVACQLASPHMHWLFEALADTSSKVRECCVLGISRVYGTEDFRVRLSCLSLVAKYKQCLLLVAAADKEWVVSELALRLLAPLLRDSPDLWSEEEMATIEGLMLNQNRCVAQAAAAIFAQRHLSKEEDEISRIRRVVAFAERFPEYEHCAYLVDALIERSNVVLAWAPMAEMLLTGEEQQKEDGIIIDLLTRAVRQSITGAIPPGRYTKDLVRQEPIAGAKQTATQVLAPVMDRLLRKYEGNLASLSNLLELPQYFDHEAEQHTEHLPLLITWLQRILFPQQDVAVIRVAAETLKKVCVPSNWPDIRAILATAVNNYQVELSSWYAAGSDRATSRLMETLQLVAAFWRHFDLTKNELLGPVLQNLEQSLPTADNDNDNSNALPRGTIPLYLEMCYYGLIWRLADKQKDAAANEDLKSSLTAVIRAAFKMIKLMPHSSFPYALTTICDLFLLFGRNQQQHSRDAPYVYVPTIREFELLEEHLMMHLFGAAPDQLHPEEVFELQKKRQALTGYCKIMSFNAVPIMRFRFILQHYDKYFDAFGDLMHAAMEKCLNLNATNYGMTLMHTSVLVFERVLRASGGSGVRAARAPAFADLLKLCKRLAKTLNTDRLRSRRGVVALHRAGILYAAQNMGHRLTRRPTVKLLFLRVLEVFVPQLLSQDKLAVLQHLEENIPAELSSTCREGWGPLHRYRTALQLRLKFSRRRELPALCLCNGSEYLPYVTPAE</sequence>
<dbReference type="SUPFAM" id="SSF48371">
    <property type="entry name" value="ARM repeat"/>
    <property type="match status" value="1"/>
</dbReference>
<dbReference type="InterPro" id="IPR013721">
    <property type="entry name" value="STAG"/>
</dbReference>
<protein>
    <submittedName>
        <fullName evidence="4">Cohesin subunit SA-2</fullName>
    </submittedName>
</protein>